<dbReference type="UniPathway" id="UPA00068">
    <property type="reaction ID" value="UER00106"/>
</dbReference>
<feature type="chain" id="PRO_5023400271" description="Arginine biosynthesis bifunctional protein ArgJ alpha chain" evidence="9">
    <location>
        <begin position="1"/>
        <end position="192"/>
    </location>
</feature>
<dbReference type="FunFam" id="3.10.20.340:FF:000001">
    <property type="entry name" value="Arginine biosynthesis bifunctional protein ArgJ, chloroplastic"/>
    <property type="match status" value="1"/>
</dbReference>
<dbReference type="InterPro" id="IPR002813">
    <property type="entry name" value="Arg_biosynth_ArgJ"/>
</dbReference>
<comment type="subunit">
    <text evidence="2 9">Heterotetramer of two alpha and two beta chains.</text>
</comment>
<feature type="binding site" evidence="9">
    <location>
        <position position="409"/>
    </location>
    <ligand>
        <name>substrate</name>
    </ligand>
</feature>
<dbReference type="Proteomes" id="UP000002318">
    <property type="component" value="Chromosome"/>
</dbReference>
<feature type="site" description="Cleavage; by autolysis" evidence="9">
    <location>
        <begin position="192"/>
        <end position="193"/>
    </location>
</feature>
<comment type="function">
    <text evidence="9">Catalyzes two activities which are involved in the cyclic version of arginine biosynthesis: the synthesis of N-acetylglutamate from glutamate and acetyl-CoA as the acetyl donor, and of ornithine by transacetylation between N(2)-acetylornithine and glutamate.</text>
</comment>
<dbReference type="GO" id="GO:0004358">
    <property type="term" value="F:L-glutamate N-acetyltransferase activity, acting on acetyl-L-ornithine as donor"/>
    <property type="evidence" value="ECO:0007669"/>
    <property type="project" value="UniProtKB-UniRule"/>
</dbReference>
<dbReference type="Pfam" id="PF01960">
    <property type="entry name" value="ArgJ"/>
    <property type="match status" value="1"/>
</dbReference>
<evidence type="ECO:0000256" key="3">
    <source>
        <dbReference type="ARBA" id="ARBA00022571"/>
    </source>
</evidence>
<dbReference type="PANTHER" id="PTHR23100:SF0">
    <property type="entry name" value="ARGININE BIOSYNTHESIS BIFUNCTIONAL PROTEIN ARGJ, MITOCHONDRIAL"/>
    <property type="match status" value="1"/>
</dbReference>
<dbReference type="FunFam" id="3.60.70.12:FF:000001">
    <property type="entry name" value="Arginine biosynthesis bifunctional protein ArgJ, chloroplastic"/>
    <property type="match status" value="1"/>
</dbReference>
<dbReference type="HOGENOM" id="CLU_027172_1_0_12"/>
<dbReference type="eggNOG" id="COG1364">
    <property type="taxonomic scope" value="Bacteria"/>
</dbReference>
<evidence type="ECO:0000256" key="2">
    <source>
        <dbReference type="ARBA" id="ARBA00011475"/>
    </source>
</evidence>
<dbReference type="Gene3D" id="3.60.70.12">
    <property type="entry name" value="L-amino peptidase D-ALA esterase/amidase"/>
    <property type="match status" value="1"/>
</dbReference>
<proteinExistence type="inferred from homology"/>
<evidence type="ECO:0000256" key="8">
    <source>
        <dbReference type="ARBA" id="ARBA00049439"/>
    </source>
</evidence>
<dbReference type="EC" id="2.3.1.1" evidence="9"/>
<dbReference type="GO" id="GO:0006592">
    <property type="term" value="P:ornithine biosynthetic process"/>
    <property type="evidence" value="ECO:0007669"/>
    <property type="project" value="TreeGrafter"/>
</dbReference>
<keyword evidence="5 9" id="KW-0808">Transferase</keyword>
<feature type="chain" id="PRO_5023400270" description="Arginine biosynthesis bifunctional protein ArgJ beta chain" evidence="9">
    <location>
        <begin position="193"/>
        <end position="414"/>
    </location>
</feature>
<dbReference type="GO" id="GO:0006526">
    <property type="term" value="P:L-arginine biosynthetic process"/>
    <property type="evidence" value="ECO:0007669"/>
    <property type="project" value="UniProtKB-UniRule"/>
</dbReference>
<feature type="site" description="Involved in the stabilization of negative charge on the oxyanion by the formation of the oxyanion hole" evidence="9">
    <location>
        <position position="120"/>
    </location>
</feature>
<evidence type="ECO:0000313" key="11">
    <source>
        <dbReference type="Proteomes" id="UP000002318"/>
    </source>
</evidence>
<keyword evidence="3 9" id="KW-0055">Arginine biosynthesis</keyword>
<evidence type="ECO:0000256" key="7">
    <source>
        <dbReference type="ARBA" id="ARBA00023315"/>
    </source>
</evidence>
<comment type="catalytic activity">
    <reaction evidence="8 9">
        <text>N(2)-acetyl-L-ornithine + L-glutamate = N-acetyl-L-glutamate + L-ornithine</text>
        <dbReference type="Rhea" id="RHEA:15349"/>
        <dbReference type="ChEBI" id="CHEBI:29985"/>
        <dbReference type="ChEBI" id="CHEBI:44337"/>
        <dbReference type="ChEBI" id="CHEBI:46911"/>
        <dbReference type="ChEBI" id="CHEBI:57805"/>
        <dbReference type="EC" id="2.3.1.35"/>
    </reaction>
</comment>
<evidence type="ECO:0000256" key="4">
    <source>
        <dbReference type="ARBA" id="ARBA00022605"/>
    </source>
</evidence>
<feature type="site" description="Involved in the stabilization of negative charge on the oxyanion by the formation of the oxyanion hole" evidence="9">
    <location>
        <position position="119"/>
    </location>
</feature>
<keyword evidence="4 9" id="KW-0028">Amino-acid biosynthesis</keyword>
<dbReference type="GO" id="GO:0004042">
    <property type="term" value="F:L-glutamate N-acetyltransferase activity"/>
    <property type="evidence" value="ECO:0007669"/>
    <property type="project" value="UniProtKB-UniRule"/>
</dbReference>
<comment type="subcellular location">
    <subcellularLocation>
        <location evidence="9">Cytoplasm</location>
    </subcellularLocation>
</comment>
<evidence type="ECO:0000256" key="9">
    <source>
        <dbReference type="HAMAP-Rule" id="MF_01106"/>
    </source>
</evidence>
<dbReference type="AlphaFoldDB" id="E1R722"/>
<accession>E1R722</accession>
<dbReference type="RefSeq" id="WP_013254812.1">
    <property type="nucleotide sequence ID" value="NC_014364.1"/>
</dbReference>
<comment type="catalytic activity">
    <reaction evidence="9">
        <text>L-glutamate + acetyl-CoA = N-acetyl-L-glutamate + CoA + H(+)</text>
        <dbReference type="Rhea" id="RHEA:24292"/>
        <dbReference type="ChEBI" id="CHEBI:15378"/>
        <dbReference type="ChEBI" id="CHEBI:29985"/>
        <dbReference type="ChEBI" id="CHEBI:44337"/>
        <dbReference type="ChEBI" id="CHEBI:57287"/>
        <dbReference type="ChEBI" id="CHEBI:57288"/>
        <dbReference type="EC" id="2.3.1.1"/>
    </reaction>
</comment>
<feature type="binding site" evidence="9">
    <location>
        <position position="281"/>
    </location>
    <ligand>
        <name>substrate</name>
    </ligand>
</feature>
<dbReference type="InterPro" id="IPR042195">
    <property type="entry name" value="ArgJ_beta_C"/>
</dbReference>
<keyword evidence="7 9" id="KW-0012">Acyltransferase</keyword>
<reference evidence="10 11" key="1">
    <citation type="journal article" date="2010" name="Stand. Genomic Sci.">
        <title>Complete genome sequence of Spirochaeta smaragdinae type strain (SEBR 4228).</title>
        <authorList>
            <person name="Mavromatis K."/>
            <person name="Yasawong M."/>
            <person name="Chertkov O."/>
            <person name="Lapidus A."/>
            <person name="Lucas S."/>
            <person name="Nolan M."/>
            <person name="Del Rio T.G."/>
            <person name="Tice H."/>
            <person name="Cheng J.F."/>
            <person name="Pitluck S."/>
            <person name="Liolios K."/>
            <person name="Ivanova N."/>
            <person name="Tapia R."/>
            <person name="Han C."/>
            <person name="Bruce D."/>
            <person name="Goodwin L."/>
            <person name="Pati A."/>
            <person name="Chen A."/>
            <person name="Palaniappan K."/>
            <person name="Land M."/>
            <person name="Hauser L."/>
            <person name="Chang Y.J."/>
            <person name="Jeffries C.D."/>
            <person name="Detter J.C."/>
            <person name="Rohde M."/>
            <person name="Brambilla E."/>
            <person name="Spring S."/>
            <person name="Goker M."/>
            <person name="Sikorski J."/>
            <person name="Woyke T."/>
            <person name="Bristow J."/>
            <person name="Eisen J.A."/>
            <person name="Markowitz V."/>
            <person name="Hugenholtz P."/>
            <person name="Klenk H.P."/>
            <person name="Kyrpides N.C."/>
        </authorList>
    </citation>
    <scope>NUCLEOTIDE SEQUENCE [LARGE SCALE GENOMIC DNA]</scope>
    <source>
        <strain evidence="11">DSM 11293 / JCM 15392 / SEBR 4228</strain>
    </source>
</reference>
<comment type="pathway">
    <text evidence="9">Amino-acid biosynthesis; L-arginine biosynthesis; L-ornithine and N-acetyl-L-glutamate from L-glutamate and N(2)-acetyl-L-ornithine (cyclic): step 1/1.</text>
</comment>
<keyword evidence="11" id="KW-1185">Reference proteome</keyword>
<dbReference type="OrthoDB" id="9804242at2"/>
<dbReference type="PANTHER" id="PTHR23100">
    <property type="entry name" value="ARGININE BIOSYNTHESIS BIFUNCTIONAL PROTEIN ARGJ"/>
    <property type="match status" value="1"/>
</dbReference>
<dbReference type="EMBL" id="CP002116">
    <property type="protein sequence ID" value="ADK81349.1"/>
    <property type="molecule type" value="Genomic_DNA"/>
</dbReference>
<evidence type="ECO:0000313" key="10">
    <source>
        <dbReference type="EMBL" id="ADK81349.1"/>
    </source>
</evidence>
<dbReference type="NCBIfam" id="TIGR00120">
    <property type="entry name" value="ArgJ"/>
    <property type="match status" value="1"/>
</dbReference>
<sequence>MQEFHNELRTGADIQLPSGFSFAGYRGGIKKDKLDTAVIVSQESSNCAAVFTRNKVRAHCVVRNEKLVDRGETVKGIIVNSGNANACTGEEGEGNNERFAAAAAQRIGCKSEQILTASTGVIGVQLPIAEMEHASGSIETGSSGEHFLAAVDAIMTTDTRRKCVSCRFIAGGSSFTITGMAKGSGMIHPNMGTMLGFIVTDAPISAPSLQSSLKLVVDETFNMISVDGDTSTNDMVLLLCPPGDRGRFSCEQERMDFLSSFHSALYDICRYLAVEIARDGEGATKLLRCRVEGASSLQNARTLAKGVIGSSLVKCAFFGEDANWGRIIAAMGYSGADFNQKAVSISFRNFDESRAITLMKRGTPVVFSEEEAKKILSQQEIEIFIGLEEGSASATAWGCDLTYDYVKINGDYRT</sequence>
<feature type="binding site" evidence="9">
    <location>
        <position position="193"/>
    </location>
    <ligand>
        <name>substrate</name>
    </ligand>
</feature>
<organism evidence="10 11">
    <name type="scientific">Sediminispirochaeta smaragdinae (strain DSM 11293 / JCM 15392 / SEBR 4228)</name>
    <name type="common">Spirochaeta smaragdinae</name>
    <dbReference type="NCBI Taxonomy" id="573413"/>
    <lineage>
        <taxon>Bacteria</taxon>
        <taxon>Pseudomonadati</taxon>
        <taxon>Spirochaetota</taxon>
        <taxon>Spirochaetia</taxon>
        <taxon>Spirochaetales</taxon>
        <taxon>Spirochaetaceae</taxon>
        <taxon>Sediminispirochaeta</taxon>
    </lineage>
</organism>
<dbReference type="MEROPS" id="T05.002"/>
<dbReference type="NCBIfam" id="NF003802">
    <property type="entry name" value="PRK05388.1"/>
    <property type="match status" value="1"/>
</dbReference>
<feature type="binding site" evidence="9">
    <location>
        <position position="156"/>
    </location>
    <ligand>
        <name>substrate</name>
    </ligand>
</feature>
<dbReference type="InterPro" id="IPR016117">
    <property type="entry name" value="ArgJ-like_dom_sf"/>
</dbReference>
<gene>
    <name evidence="9" type="primary">argJ</name>
    <name evidence="10" type="ordered locus">Spirs_2233</name>
</gene>
<evidence type="ECO:0000256" key="5">
    <source>
        <dbReference type="ARBA" id="ARBA00022679"/>
    </source>
</evidence>
<dbReference type="GO" id="GO:0005737">
    <property type="term" value="C:cytoplasm"/>
    <property type="evidence" value="ECO:0007669"/>
    <property type="project" value="UniProtKB-SubCell"/>
</dbReference>
<dbReference type="Gene3D" id="3.10.20.340">
    <property type="entry name" value="ArgJ beta chain, C-terminal domain"/>
    <property type="match status" value="1"/>
</dbReference>
<feature type="binding site" evidence="9">
    <location>
        <position position="182"/>
    </location>
    <ligand>
        <name>substrate</name>
    </ligand>
</feature>
<dbReference type="EC" id="2.3.1.35" evidence="9"/>
<protein>
    <recommendedName>
        <fullName evidence="9">Arginine biosynthesis bifunctional protein ArgJ</fullName>
    </recommendedName>
    <domain>
        <recommendedName>
            <fullName evidence="9">Glutamate N-acetyltransferase</fullName>
            <ecNumber evidence="9">2.3.1.35</ecNumber>
        </recommendedName>
        <alternativeName>
            <fullName evidence="9">Ornithine acetyltransferase</fullName>
            <shortName evidence="9">OATase</shortName>
        </alternativeName>
        <alternativeName>
            <fullName evidence="9">Ornithine transacetylase</fullName>
        </alternativeName>
    </domain>
    <domain>
        <recommendedName>
            <fullName evidence="9">Amino-acid acetyltransferase</fullName>
            <ecNumber evidence="9">2.3.1.1</ecNumber>
        </recommendedName>
        <alternativeName>
            <fullName evidence="9">N-acetylglutamate synthase</fullName>
            <shortName evidence="9">AGSase</shortName>
        </alternativeName>
    </domain>
    <component>
        <recommendedName>
            <fullName evidence="9">Arginine biosynthesis bifunctional protein ArgJ alpha chain</fullName>
        </recommendedName>
    </component>
    <component>
        <recommendedName>
            <fullName evidence="9">Arginine biosynthesis bifunctional protein ArgJ beta chain</fullName>
        </recommendedName>
    </component>
</protein>
<evidence type="ECO:0000256" key="6">
    <source>
        <dbReference type="ARBA" id="ARBA00022813"/>
    </source>
</evidence>
<name>E1R722_SEDSS</name>
<comment type="similarity">
    <text evidence="1 9">Belongs to the ArgJ family.</text>
</comment>
<dbReference type="STRING" id="573413.Spirs_2233"/>
<dbReference type="CDD" id="cd02152">
    <property type="entry name" value="OAT"/>
    <property type="match status" value="1"/>
</dbReference>
<evidence type="ECO:0000256" key="1">
    <source>
        <dbReference type="ARBA" id="ARBA00006774"/>
    </source>
</evidence>
<dbReference type="HAMAP" id="MF_01106">
    <property type="entry name" value="ArgJ"/>
    <property type="match status" value="1"/>
</dbReference>
<dbReference type="KEGG" id="ssm:Spirs_2233"/>
<keyword evidence="9" id="KW-0963">Cytoplasm</keyword>
<comment type="pathway">
    <text evidence="9">Amino-acid biosynthesis; L-arginine biosynthesis; N(2)-acetyl-L-ornithine from L-glutamate: step 1/4.</text>
</comment>
<keyword evidence="6 9" id="KW-0068">Autocatalytic cleavage</keyword>
<feature type="active site" description="Nucleophile" evidence="9">
    <location>
        <position position="193"/>
    </location>
</feature>
<feature type="binding site" evidence="9">
    <location>
        <position position="414"/>
    </location>
    <ligand>
        <name>substrate</name>
    </ligand>
</feature>
<dbReference type="SUPFAM" id="SSF56266">
    <property type="entry name" value="DmpA/ArgJ-like"/>
    <property type="match status" value="1"/>
</dbReference>
<keyword evidence="9" id="KW-0511">Multifunctional enzyme</keyword>